<dbReference type="CDD" id="cd04508">
    <property type="entry name" value="Tudor_SF"/>
    <property type="match status" value="1"/>
</dbReference>
<dbReference type="GO" id="GO:0032040">
    <property type="term" value="C:small-subunit processome"/>
    <property type="evidence" value="ECO:0007669"/>
    <property type="project" value="InterPro"/>
</dbReference>
<reference evidence="8" key="1">
    <citation type="submission" date="2023-08" db="EMBL/GenBank/DDBJ databases">
        <authorList>
            <person name="Audoor S."/>
            <person name="Bilcke G."/>
        </authorList>
    </citation>
    <scope>NUCLEOTIDE SEQUENCE</scope>
</reference>
<sequence>MGTKRKFKAKRSLAALPKGLVHKKGRVSDPGNPFEVTGRSSRGKQKHLVHNKLIAKPKSTKHALESLQRRQTQLRSSIKSTKKANVFVDKRIGQYDSSMSADDRMLARLVKERTRQSQRVSKYRLDDDDNNLLTHKGRKLDPNKSEVIYSDDEDGHGQLEAVDTELHFGGSGMSNRQADPYGGSSNSNLSQVYNQRKTELDDLIARRKVMKAERMQAKETQIETVEKMDESFAELSALLSYRKNEKRPLIAQQTQEEREMNEWNLELKQMMMKPKRKATDRTKTPEEIAKEEAERLHELETRRMARMNGDFDEDGFSDISIDGYRGSKKRKMKKNKRDDQSNRNPDELSDSDDGSDHDEPKAVFTADGLQYLDKEGSAVRKDECDRNDSDDEDDSTNNDGHPLAEGTRVQGNYHAAEQFDNQDAWYYGVIKRAHVDPRGAVTYDVDYDDGDFEEGVSPENVRTIAKSDQEVEKDKEKSERELEEKFKRNKARDKARNEMPFIFEVTTTLDGLHEVIAKYATRGEDASVIIERMYKANSVKLDHRNKEKMQNFYDVLLRRYMSVGDAIFVSGDGGEELGRFSQLDRLLKVMYQMAQDSPDSAGAVWSRRIGFFQGAHAKRLRDAEFEYEDDAADDGLVTAWPSMGTFLLLRALGHIFPVTDKKHYVVTPTVLLLGQMVAHTPVTCSYDLVMGILCSGLLIEYSKDAKRVVPEALAFLAGVMRLFSKNPGFFALPSLEVAKNVPTIKALRDGLSKAKFGDGDVPRLTLTSDFIVDGKLEDLSAAILFAALDLSETYANALEGSFSISVEAEVFSELSESILTLPKRGIPNVLQQKIGSTASKLASMCPLKRKPVCRQRTSTKTESAIKSLAPRMEDPTRYSMSKDKGKKAVQVAIDRTRREYKREHKAISRELRLDAHFIEKERRDEHESRASKARAKRNKNYAWLEGEQASMNEQVRLGGGLLTGGGTGLAKAKAASGKMGIKKGGKLK</sequence>
<keyword evidence="5" id="KW-0539">Nucleus</keyword>
<feature type="compositionally biased region" description="Acidic residues" evidence="7">
    <location>
        <begin position="347"/>
        <end position="356"/>
    </location>
</feature>
<protein>
    <recommendedName>
        <fullName evidence="10">Nucleolar protein 14</fullName>
    </recommendedName>
</protein>
<dbReference type="PANTHER" id="PTHR23183:SF0">
    <property type="entry name" value="NUCLEOLAR PROTEIN 14"/>
    <property type="match status" value="1"/>
</dbReference>
<evidence type="ECO:0000256" key="7">
    <source>
        <dbReference type="SAM" id="MobiDB-lite"/>
    </source>
</evidence>
<keyword evidence="4" id="KW-0698">rRNA processing</keyword>
<evidence type="ECO:0000256" key="2">
    <source>
        <dbReference type="ARBA" id="ARBA00007466"/>
    </source>
</evidence>
<evidence type="ECO:0000256" key="3">
    <source>
        <dbReference type="ARBA" id="ARBA00022517"/>
    </source>
</evidence>
<evidence type="ECO:0000313" key="8">
    <source>
        <dbReference type="EMBL" id="CAJ1965900.1"/>
    </source>
</evidence>
<comment type="similarity">
    <text evidence="2">Belongs to the NOP14 family.</text>
</comment>
<dbReference type="InterPro" id="IPR007276">
    <property type="entry name" value="Nop14"/>
</dbReference>
<organism evidence="8 9">
    <name type="scientific">Cylindrotheca closterium</name>
    <dbReference type="NCBI Taxonomy" id="2856"/>
    <lineage>
        <taxon>Eukaryota</taxon>
        <taxon>Sar</taxon>
        <taxon>Stramenopiles</taxon>
        <taxon>Ochrophyta</taxon>
        <taxon>Bacillariophyta</taxon>
        <taxon>Bacillariophyceae</taxon>
        <taxon>Bacillariophycidae</taxon>
        <taxon>Bacillariales</taxon>
        <taxon>Bacillariaceae</taxon>
        <taxon>Cylindrotheca</taxon>
    </lineage>
</organism>
<evidence type="ECO:0008006" key="10">
    <source>
        <dbReference type="Google" id="ProtNLM"/>
    </source>
</evidence>
<feature type="region of interest" description="Disordered" evidence="7">
    <location>
        <begin position="966"/>
        <end position="988"/>
    </location>
</feature>
<feature type="region of interest" description="Disordered" evidence="7">
    <location>
        <begin position="272"/>
        <end position="406"/>
    </location>
</feature>
<comment type="subcellular location">
    <subcellularLocation>
        <location evidence="1">Nucleus</location>
        <location evidence="1">Nucleolus</location>
    </subcellularLocation>
</comment>
<feature type="compositionally biased region" description="Basic and acidic residues" evidence="7">
    <location>
        <begin position="336"/>
        <end position="346"/>
    </location>
</feature>
<feature type="compositionally biased region" description="Basic and acidic residues" evidence="7">
    <location>
        <begin position="372"/>
        <end position="387"/>
    </location>
</feature>
<dbReference type="GO" id="GO:0030490">
    <property type="term" value="P:maturation of SSU-rRNA"/>
    <property type="evidence" value="ECO:0007669"/>
    <property type="project" value="TreeGrafter"/>
</dbReference>
<evidence type="ECO:0000256" key="6">
    <source>
        <dbReference type="ARBA" id="ARBA00024695"/>
    </source>
</evidence>
<dbReference type="AlphaFoldDB" id="A0AAD2G8J2"/>
<evidence type="ECO:0000256" key="5">
    <source>
        <dbReference type="ARBA" id="ARBA00023242"/>
    </source>
</evidence>
<dbReference type="GO" id="GO:0030692">
    <property type="term" value="C:Noc4p-Nop14p complex"/>
    <property type="evidence" value="ECO:0007669"/>
    <property type="project" value="TreeGrafter"/>
</dbReference>
<comment type="caution">
    <text evidence="8">The sequence shown here is derived from an EMBL/GenBank/DDBJ whole genome shotgun (WGS) entry which is preliminary data.</text>
</comment>
<feature type="region of interest" description="Disordered" evidence="7">
    <location>
        <begin position="59"/>
        <end position="78"/>
    </location>
</feature>
<dbReference type="PANTHER" id="PTHR23183">
    <property type="entry name" value="NOP14"/>
    <property type="match status" value="1"/>
</dbReference>
<keyword evidence="9" id="KW-1185">Reference proteome</keyword>
<evidence type="ECO:0000256" key="1">
    <source>
        <dbReference type="ARBA" id="ARBA00004604"/>
    </source>
</evidence>
<dbReference type="EMBL" id="CAKOGP040002236">
    <property type="protein sequence ID" value="CAJ1965900.1"/>
    <property type="molecule type" value="Genomic_DNA"/>
</dbReference>
<feature type="compositionally biased region" description="Polar residues" evidence="7">
    <location>
        <begin position="173"/>
        <end position="189"/>
    </location>
</feature>
<gene>
    <name evidence="8" type="ORF">CYCCA115_LOCUS21487</name>
</gene>
<name>A0AAD2G8J2_9STRA</name>
<feature type="region of interest" description="Disordered" evidence="7">
    <location>
        <begin position="167"/>
        <end position="189"/>
    </location>
</feature>
<keyword evidence="3" id="KW-0690">Ribosome biogenesis</keyword>
<comment type="function">
    <text evidence="6">Involved in nucleolar processing of pre-18S ribosomal RNA. Has a role in the nuclear export of 40S pre-ribosomal subunit to the cytoplasm.</text>
</comment>
<feature type="region of interest" description="Disordered" evidence="7">
    <location>
        <begin position="19"/>
        <end position="45"/>
    </location>
</feature>
<dbReference type="Proteomes" id="UP001295423">
    <property type="component" value="Unassembled WGS sequence"/>
</dbReference>
<evidence type="ECO:0000256" key="4">
    <source>
        <dbReference type="ARBA" id="ARBA00022552"/>
    </source>
</evidence>
<dbReference type="Gene3D" id="2.30.30.140">
    <property type="match status" value="1"/>
</dbReference>
<dbReference type="Pfam" id="PF04147">
    <property type="entry name" value="Nop14"/>
    <property type="match status" value="1"/>
</dbReference>
<feature type="compositionally biased region" description="Low complexity" evidence="7">
    <location>
        <begin position="969"/>
        <end position="979"/>
    </location>
</feature>
<proteinExistence type="inferred from homology"/>
<feature type="compositionally biased region" description="Polar residues" evidence="7">
    <location>
        <begin position="69"/>
        <end position="78"/>
    </location>
</feature>
<evidence type="ECO:0000313" key="9">
    <source>
        <dbReference type="Proteomes" id="UP001295423"/>
    </source>
</evidence>
<feature type="compositionally biased region" description="Basic residues" evidence="7">
    <location>
        <begin position="326"/>
        <end position="335"/>
    </location>
</feature>
<feature type="compositionally biased region" description="Basic and acidic residues" evidence="7">
    <location>
        <begin position="277"/>
        <end position="303"/>
    </location>
</feature>
<accession>A0AAD2G8J2</accession>